<evidence type="ECO:0000259" key="7">
    <source>
        <dbReference type="Pfam" id="PF05140"/>
    </source>
</evidence>
<keyword evidence="5 6" id="KW-0472">Membrane</keyword>
<dbReference type="Pfam" id="PF05140">
    <property type="entry name" value="ResB"/>
    <property type="match status" value="1"/>
</dbReference>
<feature type="transmembrane region" description="Helical" evidence="6">
    <location>
        <begin position="347"/>
        <end position="364"/>
    </location>
</feature>
<evidence type="ECO:0000313" key="8">
    <source>
        <dbReference type="EMBL" id="QTA38037.1"/>
    </source>
</evidence>
<evidence type="ECO:0000256" key="1">
    <source>
        <dbReference type="ARBA" id="ARBA00004141"/>
    </source>
</evidence>
<gene>
    <name evidence="8" type="ORF">JYK00_00365</name>
</gene>
<feature type="transmembrane region" description="Helical" evidence="6">
    <location>
        <begin position="63"/>
        <end position="85"/>
    </location>
</feature>
<comment type="subcellular location">
    <subcellularLocation>
        <location evidence="1">Membrane</location>
        <topology evidence="1">Multi-pass membrane protein</topology>
    </subcellularLocation>
</comment>
<dbReference type="Proteomes" id="UP000671862">
    <property type="component" value="Chromosome"/>
</dbReference>
<name>A0ABX7S637_9BACT</name>
<sequence length="390" mass="45251">MKKVIELFKSLKFALVLMISISIFAALGTFIPQYHVSEYYISKYGITGYIILFLQLDHYSNSIIFGFLLTLFFLNTLVCTFVRIVKVYPSLFRKRFKSDSVEEFEGSMKELKIKLKEQGFKAKIKGNEMYGSKALLGKIGPDIIHVGILIAIVSGLVIGLTTKMEKFYLSPGDEFNVDGKVLELADFKFYTYENGMPKDWISIVRYDGKTYSIEVNKPMNIQKGKLYQWSHKVDWNVKLRFEGLDYVYEGPDDSSFKAGNYRIKISRFIPHLRVSNGKVYNMSNEPVNPAILVEYYNLLGVRIGRQWVFENFDYPTDPKDFPVKAYLAGYKKYEQTGLLYVKSQGDLLMFIALIFIGIGSMLSIRRDYNKVYAVRDKDKIRVYFYQKEKL</sequence>
<dbReference type="RefSeq" id="WP_207566758.1">
    <property type="nucleotide sequence ID" value="NZ_CP071446.1"/>
</dbReference>
<dbReference type="EMBL" id="CP071446">
    <property type="protein sequence ID" value="QTA38037.1"/>
    <property type="molecule type" value="Genomic_DNA"/>
</dbReference>
<organism evidence="8 9">
    <name type="scientific">Thermosipho ferrireducens</name>
    <dbReference type="NCBI Taxonomy" id="2571116"/>
    <lineage>
        <taxon>Bacteria</taxon>
        <taxon>Thermotogati</taxon>
        <taxon>Thermotogota</taxon>
        <taxon>Thermotogae</taxon>
        <taxon>Thermotogales</taxon>
        <taxon>Fervidobacteriaceae</taxon>
        <taxon>Thermosipho</taxon>
    </lineage>
</organism>
<evidence type="ECO:0000256" key="2">
    <source>
        <dbReference type="ARBA" id="ARBA00022692"/>
    </source>
</evidence>
<dbReference type="InterPro" id="IPR023494">
    <property type="entry name" value="Cyt_c_bgen_Ccs1/CcsB/ResB"/>
</dbReference>
<accession>A0ABX7S637</accession>
<keyword evidence="2 6" id="KW-0812">Transmembrane</keyword>
<evidence type="ECO:0000313" key="9">
    <source>
        <dbReference type="Proteomes" id="UP000671862"/>
    </source>
</evidence>
<feature type="transmembrane region" description="Helical" evidence="6">
    <location>
        <begin position="143"/>
        <end position="161"/>
    </location>
</feature>
<proteinExistence type="predicted"/>
<evidence type="ECO:0000256" key="3">
    <source>
        <dbReference type="ARBA" id="ARBA00022748"/>
    </source>
</evidence>
<keyword evidence="9" id="KW-1185">Reference proteome</keyword>
<dbReference type="InterPro" id="IPR007816">
    <property type="entry name" value="ResB-like_domain"/>
</dbReference>
<feature type="domain" description="ResB-like" evidence="7">
    <location>
        <begin position="11"/>
        <end position="326"/>
    </location>
</feature>
<evidence type="ECO:0000256" key="6">
    <source>
        <dbReference type="SAM" id="Phobius"/>
    </source>
</evidence>
<evidence type="ECO:0000256" key="5">
    <source>
        <dbReference type="ARBA" id="ARBA00023136"/>
    </source>
</evidence>
<keyword evidence="3" id="KW-0201">Cytochrome c-type biogenesis</keyword>
<protein>
    <submittedName>
        <fullName evidence="8">Cytochrome c biogenesis protein ResB</fullName>
    </submittedName>
</protein>
<evidence type="ECO:0000256" key="4">
    <source>
        <dbReference type="ARBA" id="ARBA00022989"/>
    </source>
</evidence>
<reference evidence="8 9" key="1">
    <citation type="submission" date="2021-03" db="EMBL/GenBank/DDBJ databases">
        <title>Thermosipho ferrireducens sp.nov., an anaerobic thermophilic iron-reducing bacterium isolated from a deep-sea hydrothermal sulfide deposits.</title>
        <authorList>
            <person name="Zeng X."/>
            <person name="Chen Y."/>
            <person name="Shao Z."/>
        </authorList>
    </citation>
    <scope>NUCLEOTIDE SEQUENCE [LARGE SCALE GENOMIC DNA]</scope>
    <source>
        <strain evidence="8 9">JL129W03</strain>
    </source>
</reference>
<feature type="transmembrane region" description="Helical" evidence="6">
    <location>
        <begin position="12"/>
        <end position="33"/>
    </location>
</feature>
<keyword evidence="4 6" id="KW-1133">Transmembrane helix</keyword>
<dbReference type="PANTHER" id="PTHR31566">
    <property type="entry name" value="CYTOCHROME C BIOGENESIS PROTEIN CCS1, CHLOROPLASTIC"/>
    <property type="match status" value="1"/>
</dbReference>